<dbReference type="Pfam" id="PF09752">
    <property type="entry name" value="ABHD18"/>
    <property type="match status" value="1"/>
</dbReference>
<dbReference type="GeneID" id="106471951"/>
<reference evidence="2" key="1">
    <citation type="submission" date="2025-08" db="UniProtKB">
        <authorList>
            <consortium name="RefSeq"/>
        </authorList>
    </citation>
    <scope>IDENTIFICATION</scope>
    <source>
        <tissue evidence="2">Muscle</tissue>
    </source>
</reference>
<keyword evidence="1" id="KW-1185">Reference proteome</keyword>
<dbReference type="InterPro" id="IPR019149">
    <property type="entry name" value="ABHD18"/>
</dbReference>
<dbReference type="PANTHER" id="PTHR13617">
    <property type="entry name" value="PROTEIN ABHD18"/>
    <property type="match status" value="1"/>
</dbReference>
<name>A0ABM1BSW7_LIMPO</name>
<proteinExistence type="predicted"/>
<evidence type="ECO:0000313" key="2">
    <source>
        <dbReference type="RefSeq" id="XP_013788028.1"/>
    </source>
</evidence>
<gene>
    <name evidence="2" type="primary">LOC106471951</name>
</gene>
<dbReference type="RefSeq" id="XP_013788028.1">
    <property type="nucleotide sequence ID" value="XM_013932574.2"/>
</dbReference>
<dbReference type="Proteomes" id="UP000694941">
    <property type="component" value="Unplaced"/>
</dbReference>
<sequence>MSKLDVVYRSILLTKFFTKGWGNPEKLKRIFEFRKIISNRETCQHLVSRDYPVYIDKVEEYPQYKVLDGHFLSPLVHHLPGVVPKESQIARFQVLLPKEWPADPLRPVCLHLAGTGDHYFWRRRTLLARPLLKESGIASIILENPFYILQPICFTISIKVVGQSPNKVS</sequence>
<evidence type="ECO:0000313" key="1">
    <source>
        <dbReference type="Proteomes" id="UP000694941"/>
    </source>
</evidence>
<organism evidence="1 2">
    <name type="scientific">Limulus polyphemus</name>
    <name type="common">Atlantic horseshoe crab</name>
    <dbReference type="NCBI Taxonomy" id="6850"/>
    <lineage>
        <taxon>Eukaryota</taxon>
        <taxon>Metazoa</taxon>
        <taxon>Ecdysozoa</taxon>
        <taxon>Arthropoda</taxon>
        <taxon>Chelicerata</taxon>
        <taxon>Merostomata</taxon>
        <taxon>Xiphosura</taxon>
        <taxon>Limulidae</taxon>
        <taxon>Limulus</taxon>
    </lineage>
</organism>
<accession>A0ABM1BSW7</accession>
<protein>
    <submittedName>
        <fullName evidence="2">Protein ABHD18-like</fullName>
    </submittedName>
</protein>
<dbReference type="PANTHER" id="PTHR13617:SF14">
    <property type="entry name" value="PROTEIN ABHD18"/>
    <property type="match status" value="1"/>
</dbReference>